<dbReference type="EMBL" id="LAZR01040771">
    <property type="protein sequence ID" value="KKL13652.1"/>
    <property type="molecule type" value="Genomic_DNA"/>
</dbReference>
<proteinExistence type="predicted"/>
<comment type="caution">
    <text evidence="1">The sequence shown here is derived from an EMBL/GenBank/DDBJ whole genome shotgun (WGS) entry which is preliminary data.</text>
</comment>
<accession>A0A0F9BII7</accession>
<sequence>MKYYQVTISVQYDGDLDDYPPIIDDVMQLVADRGYDAGLDGKGDVTVLRSNNGHPTLLLPM</sequence>
<reference evidence="1" key="1">
    <citation type="journal article" date="2015" name="Nature">
        <title>Complex archaea that bridge the gap between prokaryotes and eukaryotes.</title>
        <authorList>
            <person name="Spang A."/>
            <person name="Saw J.H."/>
            <person name="Jorgensen S.L."/>
            <person name="Zaremba-Niedzwiedzka K."/>
            <person name="Martijn J."/>
            <person name="Lind A.E."/>
            <person name="van Eijk R."/>
            <person name="Schleper C."/>
            <person name="Guy L."/>
            <person name="Ettema T.J."/>
        </authorList>
    </citation>
    <scope>NUCLEOTIDE SEQUENCE</scope>
</reference>
<organism evidence="1">
    <name type="scientific">marine sediment metagenome</name>
    <dbReference type="NCBI Taxonomy" id="412755"/>
    <lineage>
        <taxon>unclassified sequences</taxon>
        <taxon>metagenomes</taxon>
        <taxon>ecological metagenomes</taxon>
    </lineage>
</organism>
<gene>
    <name evidence="1" type="ORF">LCGC14_2523580</name>
</gene>
<dbReference type="AlphaFoldDB" id="A0A0F9BII7"/>
<protein>
    <submittedName>
        <fullName evidence="1">Uncharacterized protein</fullName>
    </submittedName>
</protein>
<name>A0A0F9BII7_9ZZZZ</name>
<evidence type="ECO:0000313" key="1">
    <source>
        <dbReference type="EMBL" id="KKL13652.1"/>
    </source>
</evidence>